<evidence type="ECO:0008006" key="5">
    <source>
        <dbReference type="Google" id="ProtNLM"/>
    </source>
</evidence>
<dbReference type="RefSeq" id="WP_093647829.1">
    <property type="nucleotide sequence ID" value="NZ_FPBH01000073.1"/>
</dbReference>
<evidence type="ECO:0000313" key="4">
    <source>
        <dbReference type="Proteomes" id="UP000198844"/>
    </source>
</evidence>
<gene>
    <name evidence="3" type="ORF">SAMN05192563_10736</name>
</gene>
<proteinExistence type="predicted"/>
<name>A0A1I7ES79_9BURK</name>
<evidence type="ECO:0000256" key="2">
    <source>
        <dbReference type="SAM" id="SignalP"/>
    </source>
</evidence>
<feature type="chain" id="PRO_5011442504" description="PXPV repeat-containing protein" evidence="2">
    <location>
        <begin position="30"/>
        <end position="100"/>
    </location>
</feature>
<dbReference type="OrthoDB" id="9035771at2"/>
<sequence length="100" mass="11575">MKHVMNATRSVLMTFVAGTALVTASTAFAQVYGAPQPRYDEPAQAPAPGAAITFGWHGDRYWDGHRYWEHDEWMHDHPHERDPRRDHDHEREHANTDNSR</sequence>
<keyword evidence="2" id="KW-0732">Signal</keyword>
<feature type="region of interest" description="Disordered" evidence="1">
    <location>
        <begin position="76"/>
        <end position="100"/>
    </location>
</feature>
<reference evidence="3 4" key="1">
    <citation type="submission" date="2016-10" db="EMBL/GenBank/DDBJ databases">
        <authorList>
            <person name="de Groot N.N."/>
        </authorList>
    </citation>
    <scope>NUCLEOTIDE SEQUENCE [LARGE SCALE GENOMIC DNA]</scope>
    <source>
        <strain evidence="3 4">LMG 27731</strain>
    </source>
</reference>
<evidence type="ECO:0000256" key="1">
    <source>
        <dbReference type="SAM" id="MobiDB-lite"/>
    </source>
</evidence>
<protein>
    <recommendedName>
        <fullName evidence="5">PXPV repeat-containing protein</fullName>
    </recommendedName>
</protein>
<dbReference type="AlphaFoldDB" id="A0A1I7ES79"/>
<organism evidence="3 4">
    <name type="scientific">Paraburkholderia aspalathi</name>
    <dbReference type="NCBI Taxonomy" id="1324617"/>
    <lineage>
        <taxon>Bacteria</taxon>
        <taxon>Pseudomonadati</taxon>
        <taxon>Pseudomonadota</taxon>
        <taxon>Betaproteobacteria</taxon>
        <taxon>Burkholderiales</taxon>
        <taxon>Burkholderiaceae</taxon>
        <taxon>Paraburkholderia</taxon>
    </lineage>
</organism>
<evidence type="ECO:0000313" key="3">
    <source>
        <dbReference type="EMBL" id="SFU26789.1"/>
    </source>
</evidence>
<dbReference type="EMBL" id="FPBH01000073">
    <property type="protein sequence ID" value="SFU26789.1"/>
    <property type="molecule type" value="Genomic_DNA"/>
</dbReference>
<feature type="signal peptide" evidence="2">
    <location>
        <begin position="1"/>
        <end position="29"/>
    </location>
</feature>
<accession>A0A1I7ES79</accession>
<dbReference type="Proteomes" id="UP000198844">
    <property type="component" value="Unassembled WGS sequence"/>
</dbReference>